<gene>
    <name evidence="2" type="ORF">IAG44_09590</name>
</gene>
<dbReference type="GO" id="GO:0004497">
    <property type="term" value="F:monooxygenase activity"/>
    <property type="evidence" value="ECO:0007669"/>
    <property type="project" value="UniProtKB-KW"/>
</dbReference>
<feature type="domain" description="ABM" evidence="1">
    <location>
        <begin position="3"/>
        <end position="91"/>
    </location>
</feature>
<proteinExistence type="predicted"/>
<dbReference type="SUPFAM" id="SSF54909">
    <property type="entry name" value="Dimeric alpha+beta barrel"/>
    <property type="match status" value="1"/>
</dbReference>
<evidence type="ECO:0000259" key="1">
    <source>
        <dbReference type="PROSITE" id="PS51725"/>
    </source>
</evidence>
<sequence>MTFRVMLRMEIEPGKEAAFERAWHEGTDAVTGHPANLGQSLSRSTAEESTYYIVSDWVDEPRFRAFEDSPEHLAHRATLHPYRKGGSFHTMELVTHLVGEAAGRAG</sequence>
<organism evidence="2 3">
    <name type="scientific">Streptomyces roseirectus</name>
    <dbReference type="NCBI Taxonomy" id="2768066"/>
    <lineage>
        <taxon>Bacteria</taxon>
        <taxon>Bacillati</taxon>
        <taxon>Actinomycetota</taxon>
        <taxon>Actinomycetes</taxon>
        <taxon>Kitasatosporales</taxon>
        <taxon>Streptomycetaceae</taxon>
        <taxon>Streptomyces</taxon>
    </lineage>
</organism>
<dbReference type="InterPro" id="IPR007138">
    <property type="entry name" value="ABM_dom"/>
</dbReference>
<accession>A0A7H0IA53</accession>
<dbReference type="Gene3D" id="3.30.70.100">
    <property type="match status" value="1"/>
</dbReference>
<dbReference type="Pfam" id="PF03992">
    <property type="entry name" value="ABM"/>
    <property type="match status" value="1"/>
</dbReference>
<keyword evidence="2" id="KW-0503">Monooxygenase</keyword>
<keyword evidence="2" id="KW-0560">Oxidoreductase</keyword>
<dbReference type="InterPro" id="IPR011008">
    <property type="entry name" value="Dimeric_a/b-barrel"/>
</dbReference>
<evidence type="ECO:0000313" key="2">
    <source>
        <dbReference type="EMBL" id="QNP69669.1"/>
    </source>
</evidence>
<keyword evidence="3" id="KW-1185">Reference proteome</keyword>
<name>A0A7H0IA53_9ACTN</name>
<dbReference type="Proteomes" id="UP000516052">
    <property type="component" value="Chromosome"/>
</dbReference>
<dbReference type="EMBL" id="CP060828">
    <property type="protein sequence ID" value="QNP69669.1"/>
    <property type="molecule type" value="Genomic_DNA"/>
</dbReference>
<dbReference type="AlphaFoldDB" id="A0A7H0IA53"/>
<protein>
    <submittedName>
        <fullName evidence="2">Antibiotic biosynthesis monooxygenase</fullName>
    </submittedName>
</protein>
<dbReference type="KEGG" id="sroi:IAG44_09590"/>
<reference evidence="2 3" key="1">
    <citation type="submission" date="2020-08" db="EMBL/GenBank/DDBJ databases">
        <title>A novel species.</title>
        <authorList>
            <person name="Gao J."/>
        </authorList>
    </citation>
    <scope>NUCLEOTIDE SEQUENCE [LARGE SCALE GENOMIC DNA]</scope>
    <source>
        <strain evidence="2 3">CRXT-G-22</strain>
    </source>
</reference>
<evidence type="ECO:0000313" key="3">
    <source>
        <dbReference type="Proteomes" id="UP000516052"/>
    </source>
</evidence>
<dbReference type="RefSeq" id="WP_187746708.1">
    <property type="nucleotide sequence ID" value="NZ_CP060828.1"/>
</dbReference>
<dbReference type="PROSITE" id="PS51725">
    <property type="entry name" value="ABM"/>
    <property type="match status" value="1"/>
</dbReference>